<dbReference type="PANTHER" id="PTHR10165">
    <property type="entry name" value="LIPID PHOSPHATE PHOSPHATASE"/>
    <property type="match status" value="1"/>
</dbReference>
<dbReference type="PANTHER" id="PTHR10165:SF103">
    <property type="entry name" value="PHOSPHOLIPID PHOSPHATASE HOMOLOG 1.2 HOMOLOG"/>
    <property type="match status" value="1"/>
</dbReference>
<dbReference type="Proteomes" id="UP001164746">
    <property type="component" value="Chromosome 13"/>
</dbReference>
<dbReference type="SUPFAM" id="SSF48317">
    <property type="entry name" value="Acid phosphatase/Vanadium-dependent haloperoxidase"/>
    <property type="match status" value="1"/>
</dbReference>
<protein>
    <submittedName>
        <fullName evidence="9">WUN-like protein</fullName>
    </submittedName>
</protein>
<evidence type="ECO:0000256" key="3">
    <source>
        <dbReference type="ARBA" id="ARBA00022692"/>
    </source>
</evidence>
<feature type="transmembrane region" description="Helical" evidence="7">
    <location>
        <begin position="209"/>
        <end position="227"/>
    </location>
</feature>
<evidence type="ECO:0000256" key="4">
    <source>
        <dbReference type="ARBA" id="ARBA00022989"/>
    </source>
</evidence>
<feature type="transmembrane region" description="Helical" evidence="7">
    <location>
        <begin position="76"/>
        <end position="95"/>
    </location>
</feature>
<evidence type="ECO:0000256" key="5">
    <source>
        <dbReference type="ARBA" id="ARBA00023136"/>
    </source>
</evidence>
<sequence>MAFCGYCNMDKCPGNKQGLSRRRITLAVIIDVILFLIVGIPVLFLYLWGTPFERGFLCDDPALSLPFLSETVSTRVLIIAGFSVSILVVLVVELLNTADRKCHCPCQSNDGLGFCVRGYSVFFVGFVMQQLVVEIAKNQLGALRPNFFDVCRPHYISEYTCTGSNHGPDEIRDSRLSFPSGHASFSMYIAIYFSFYIQRRLKVTYSRLVKPFLQFGLVFLSLICGLGRIQDNKHHPADVIVGFLVGLTTAVLVFVFVGDKLLTTVDDSEVLSHRQTDTQCDGCASGATTPAIVDPKTPAPLLQNEYFSGMSHGNGSMHRHTCNQNFNGMPDERRHMSTPSSPSQRVEDV</sequence>
<reference evidence="9" key="1">
    <citation type="submission" date="2022-11" db="EMBL/GenBank/DDBJ databases">
        <title>Centuries of genome instability and evolution in soft-shell clam transmissible cancer (bioRxiv).</title>
        <authorList>
            <person name="Hart S.F.M."/>
            <person name="Yonemitsu M.A."/>
            <person name="Giersch R.M."/>
            <person name="Beal B.F."/>
            <person name="Arriagada G."/>
            <person name="Davis B.W."/>
            <person name="Ostrander E.A."/>
            <person name="Goff S.P."/>
            <person name="Metzger M.J."/>
        </authorList>
    </citation>
    <scope>NUCLEOTIDE SEQUENCE</scope>
    <source>
        <strain evidence="9">MELC-2E11</strain>
        <tissue evidence="9">Siphon/mantle</tissue>
    </source>
</reference>
<feature type="transmembrane region" description="Helical" evidence="7">
    <location>
        <begin position="239"/>
        <end position="258"/>
    </location>
</feature>
<evidence type="ECO:0000256" key="7">
    <source>
        <dbReference type="SAM" id="Phobius"/>
    </source>
</evidence>
<gene>
    <name evidence="9" type="ORF">MAR_037486</name>
</gene>
<evidence type="ECO:0000313" key="10">
    <source>
        <dbReference type="Proteomes" id="UP001164746"/>
    </source>
</evidence>
<keyword evidence="10" id="KW-1185">Reference proteome</keyword>
<comment type="similarity">
    <text evidence="2">Belongs to the PA-phosphatase related phosphoesterase family.</text>
</comment>
<proteinExistence type="inferred from homology"/>
<dbReference type="InterPro" id="IPR036938">
    <property type="entry name" value="PAP2/HPO_sf"/>
</dbReference>
<evidence type="ECO:0000256" key="2">
    <source>
        <dbReference type="ARBA" id="ARBA00008816"/>
    </source>
</evidence>
<dbReference type="Pfam" id="PF01569">
    <property type="entry name" value="PAP2"/>
    <property type="match status" value="1"/>
</dbReference>
<dbReference type="InterPro" id="IPR000326">
    <property type="entry name" value="PAP2/HPO"/>
</dbReference>
<evidence type="ECO:0000256" key="6">
    <source>
        <dbReference type="SAM" id="MobiDB-lite"/>
    </source>
</evidence>
<dbReference type="Gene3D" id="1.20.144.10">
    <property type="entry name" value="Phosphatidic acid phosphatase type 2/haloperoxidase"/>
    <property type="match status" value="1"/>
</dbReference>
<dbReference type="CDD" id="cd03384">
    <property type="entry name" value="PAP2_wunen"/>
    <property type="match status" value="1"/>
</dbReference>
<evidence type="ECO:0000256" key="1">
    <source>
        <dbReference type="ARBA" id="ARBA00004141"/>
    </source>
</evidence>
<feature type="transmembrane region" description="Helical" evidence="7">
    <location>
        <begin position="24"/>
        <end position="47"/>
    </location>
</feature>
<dbReference type="EMBL" id="CP111024">
    <property type="protein sequence ID" value="WAR23817.1"/>
    <property type="molecule type" value="Genomic_DNA"/>
</dbReference>
<keyword evidence="4 7" id="KW-1133">Transmembrane helix</keyword>
<keyword evidence="3 7" id="KW-0812">Transmembrane</keyword>
<organism evidence="9 10">
    <name type="scientific">Mya arenaria</name>
    <name type="common">Soft-shell clam</name>
    <dbReference type="NCBI Taxonomy" id="6604"/>
    <lineage>
        <taxon>Eukaryota</taxon>
        <taxon>Metazoa</taxon>
        <taxon>Spiralia</taxon>
        <taxon>Lophotrochozoa</taxon>
        <taxon>Mollusca</taxon>
        <taxon>Bivalvia</taxon>
        <taxon>Autobranchia</taxon>
        <taxon>Heteroconchia</taxon>
        <taxon>Euheterodonta</taxon>
        <taxon>Imparidentia</taxon>
        <taxon>Neoheterodontei</taxon>
        <taxon>Myida</taxon>
        <taxon>Myoidea</taxon>
        <taxon>Myidae</taxon>
        <taxon>Mya</taxon>
    </lineage>
</organism>
<feature type="region of interest" description="Disordered" evidence="6">
    <location>
        <begin position="326"/>
        <end position="349"/>
    </location>
</feature>
<accession>A0ABY7FS14</accession>
<evidence type="ECO:0000313" key="9">
    <source>
        <dbReference type="EMBL" id="WAR23817.1"/>
    </source>
</evidence>
<dbReference type="SMART" id="SM00014">
    <property type="entry name" value="acidPPc"/>
    <property type="match status" value="1"/>
</dbReference>
<feature type="compositionally biased region" description="Polar residues" evidence="6">
    <location>
        <begin position="337"/>
        <end position="349"/>
    </location>
</feature>
<feature type="domain" description="Phosphatidic acid phosphatase type 2/haloperoxidase" evidence="8">
    <location>
        <begin position="117"/>
        <end position="254"/>
    </location>
</feature>
<feature type="transmembrane region" description="Helical" evidence="7">
    <location>
        <begin position="176"/>
        <end position="197"/>
    </location>
</feature>
<comment type="subcellular location">
    <subcellularLocation>
        <location evidence="1">Membrane</location>
        <topology evidence="1">Multi-pass membrane protein</topology>
    </subcellularLocation>
</comment>
<evidence type="ECO:0000259" key="8">
    <source>
        <dbReference type="SMART" id="SM00014"/>
    </source>
</evidence>
<keyword evidence="5 7" id="KW-0472">Membrane</keyword>
<dbReference type="InterPro" id="IPR043216">
    <property type="entry name" value="PAP-like"/>
</dbReference>
<name>A0ABY7FS14_MYAAR</name>